<comment type="caution">
    <text evidence="2">The sequence shown here is derived from an EMBL/GenBank/DDBJ whole genome shotgun (WGS) entry which is preliminary data.</text>
</comment>
<evidence type="ECO:0000313" key="3">
    <source>
        <dbReference type="Proteomes" id="UP001626550"/>
    </source>
</evidence>
<dbReference type="Proteomes" id="UP001626550">
    <property type="component" value="Unassembled WGS sequence"/>
</dbReference>
<evidence type="ECO:0000256" key="1">
    <source>
        <dbReference type="SAM" id="SignalP"/>
    </source>
</evidence>
<organism evidence="2 3">
    <name type="scientific">Cichlidogyrus casuarinus</name>
    <dbReference type="NCBI Taxonomy" id="1844966"/>
    <lineage>
        <taxon>Eukaryota</taxon>
        <taxon>Metazoa</taxon>
        <taxon>Spiralia</taxon>
        <taxon>Lophotrochozoa</taxon>
        <taxon>Platyhelminthes</taxon>
        <taxon>Monogenea</taxon>
        <taxon>Monopisthocotylea</taxon>
        <taxon>Dactylogyridea</taxon>
        <taxon>Ancyrocephalidae</taxon>
        <taxon>Cichlidogyrus</taxon>
    </lineage>
</organism>
<dbReference type="AlphaFoldDB" id="A0ABD2QH58"/>
<feature type="chain" id="PRO_5044850701" evidence="1">
    <location>
        <begin position="22"/>
        <end position="115"/>
    </location>
</feature>
<dbReference type="PROSITE" id="PS51257">
    <property type="entry name" value="PROKAR_LIPOPROTEIN"/>
    <property type="match status" value="1"/>
</dbReference>
<keyword evidence="3" id="KW-1185">Reference proteome</keyword>
<reference evidence="2 3" key="1">
    <citation type="submission" date="2024-11" db="EMBL/GenBank/DDBJ databases">
        <title>Adaptive evolution of stress response genes in parasites aligns with host niche diversity.</title>
        <authorList>
            <person name="Hahn C."/>
            <person name="Resl P."/>
        </authorList>
    </citation>
    <scope>NUCLEOTIDE SEQUENCE [LARGE SCALE GENOMIC DNA]</scope>
    <source>
        <strain evidence="2">EGGRZ-B1_66</strain>
        <tissue evidence="2">Body</tissue>
    </source>
</reference>
<gene>
    <name evidence="2" type="ORF">Ciccas_002548</name>
</gene>
<evidence type="ECO:0000313" key="2">
    <source>
        <dbReference type="EMBL" id="KAL3318785.1"/>
    </source>
</evidence>
<proteinExistence type="predicted"/>
<sequence>MKVKIWCTFITALLAASCVECLPGGQPNTNFFRGENARQYLASGAPQPWVYDLYKQWRQGHTDFPRVAPYYRGLNDWPRTNYRCWPVTELHFPSLIKSVIFKSTVLNLKTLSVLN</sequence>
<accession>A0ABD2QH58</accession>
<name>A0ABD2QH58_9PLAT</name>
<protein>
    <submittedName>
        <fullName evidence="2">Uncharacterized protein</fullName>
    </submittedName>
</protein>
<dbReference type="EMBL" id="JBJKFK010000203">
    <property type="protein sequence ID" value="KAL3318785.1"/>
    <property type="molecule type" value="Genomic_DNA"/>
</dbReference>
<feature type="signal peptide" evidence="1">
    <location>
        <begin position="1"/>
        <end position="21"/>
    </location>
</feature>
<keyword evidence="1" id="KW-0732">Signal</keyword>